<protein>
    <submittedName>
        <fullName evidence="1">Uncharacterized protein</fullName>
    </submittedName>
</protein>
<gene>
    <name evidence="1" type="ORF">HZH66_000375</name>
</gene>
<reference evidence="1" key="1">
    <citation type="journal article" date="2020" name="G3 (Bethesda)">
        <title>High-Quality Assemblies for Three Invasive Social Wasps from the &lt;i&gt;Vespula&lt;/i&gt; Genus.</title>
        <authorList>
            <person name="Harrop T.W.R."/>
            <person name="Guhlin J."/>
            <person name="McLaughlin G.M."/>
            <person name="Permina E."/>
            <person name="Stockwell P."/>
            <person name="Gilligan J."/>
            <person name="Le Lec M.F."/>
            <person name="Gruber M.A.M."/>
            <person name="Quinn O."/>
            <person name="Lovegrove M."/>
            <person name="Duncan E.J."/>
            <person name="Remnant E.J."/>
            <person name="Van Eeckhoven J."/>
            <person name="Graham B."/>
            <person name="Knapp R.A."/>
            <person name="Langford K.W."/>
            <person name="Kronenberg Z."/>
            <person name="Press M.O."/>
            <person name="Eacker S.M."/>
            <person name="Wilson-Rankin E.E."/>
            <person name="Purcell J."/>
            <person name="Lester P.J."/>
            <person name="Dearden P.K."/>
        </authorList>
    </citation>
    <scope>NUCLEOTIDE SEQUENCE</scope>
    <source>
        <strain evidence="1">Marl-1</strain>
    </source>
</reference>
<evidence type="ECO:0000313" key="1">
    <source>
        <dbReference type="EMBL" id="KAF7411479.1"/>
    </source>
</evidence>
<comment type="caution">
    <text evidence="1">The sequence shown here is derived from an EMBL/GenBank/DDBJ whole genome shotgun (WGS) entry which is preliminary data.</text>
</comment>
<dbReference type="EMBL" id="JACSEA010000001">
    <property type="protein sequence ID" value="KAF7411479.1"/>
    <property type="molecule type" value="Genomic_DNA"/>
</dbReference>
<proteinExistence type="predicted"/>
<keyword evidence="2" id="KW-1185">Reference proteome</keyword>
<evidence type="ECO:0000313" key="2">
    <source>
        <dbReference type="Proteomes" id="UP000614350"/>
    </source>
</evidence>
<dbReference type="AlphaFoldDB" id="A0A834KUF2"/>
<sequence length="128" mass="14978">MVSGVGSDWTGFTPLESSHRYWRRDRERTKRKQGEKRRVSFRFRAFSISGKWSGHVKSGLWWTEKYEHLVKSVNKWSTQTEGRRTWKPRSSRDSSTRFTSLAMGLACQRAGPHKPRHAIAPLTLAYPR</sequence>
<accession>A0A834KUF2</accession>
<organism evidence="1 2">
    <name type="scientific">Vespula vulgaris</name>
    <name type="common">Yellow jacket</name>
    <name type="synonym">Wasp</name>
    <dbReference type="NCBI Taxonomy" id="7454"/>
    <lineage>
        <taxon>Eukaryota</taxon>
        <taxon>Metazoa</taxon>
        <taxon>Ecdysozoa</taxon>
        <taxon>Arthropoda</taxon>
        <taxon>Hexapoda</taxon>
        <taxon>Insecta</taxon>
        <taxon>Pterygota</taxon>
        <taxon>Neoptera</taxon>
        <taxon>Endopterygota</taxon>
        <taxon>Hymenoptera</taxon>
        <taxon>Apocrita</taxon>
        <taxon>Aculeata</taxon>
        <taxon>Vespoidea</taxon>
        <taxon>Vespidae</taxon>
        <taxon>Vespinae</taxon>
        <taxon>Vespula</taxon>
    </lineage>
</organism>
<name>A0A834KUF2_VESVU</name>
<dbReference type="Proteomes" id="UP000614350">
    <property type="component" value="Unassembled WGS sequence"/>
</dbReference>